<dbReference type="InterPro" id="IPR036650">
    <property type="entry name" value="CAT_RNA-bd_dom_sf"/>
</dbReference>
<dbReference type="Gene3D" id="1.10.1790.10">
    <property type="entry name" value="PRD domain"/>
    <property type="match status" value="2"/>
</dbReference>
<reference evidence="3 4" key="3">
    <citation type="submission" date="2023-06" db="EMBL/GenBank/DDBJ databases">
        <authorList>
            <person name="Zeman M."/>
            <person name="Kubasova T."/>
            <person name="Jahodarova E."/>
            <person name="Nykrynova M."/>
            <person name="Rychlik I."/>
        </authorList>
    </citation>
    <scope>NUCLEOTIDE SEQUENCE [LARGE SCALE GENOMIC DNA]</scope>
    <source>
        <strain evidence="3 4">ET39</strain>
    </source>
</reference>
<dbReference type="SMART" id="SM01061">
    <property type="entry name" value="CAT_RBD"/>
    <property type="match status" value="1"/>
</dbReference>
<dbReference type="Proteomes" id="UP001529340">
    <property type="component" value="Unassembled WGS sequence"/>
</dbReference>
<dbReference type="InterPro" id="IPR050661">
    <property type="entry name" value="BglG_antiterminators"/>
</dbReference>
<gene>
    <name evidence="3" type="ORF">QUV96_02090</name>
</gene>
<organism evidence="3 4">
    <name type="scientific">Amedibacillus dolichus</name>
    <dbReference type="NCBI Taxonomy" id="31971"/>
    <lineage>
        <taxon>Bacteria</taxon>
        <taxon>Bacillati</taxon>
        <taxon>Bacillota</taxon>
        <taxon>Erysipelotrichia</taxon>
        <taxon>Erysipelotrichales</taxon>
        <taxon>Erysipelotrichaceae</taxon>
        <taxon>Amedibacillus</taxon>
    </lineage>
</organism>
<reference evidence="4" key="2">
    <citation type="submission" date="2023-06" db="EMBL/GenBank/DDBJ databases">
        <title>Identification and characterization of horizontal gene transfer across gut microbiota members of farm animals based on homology search.</title>
        <authorList>
            <person name="Zeman M."/>
            <person name="Kubasova T."/>
            <person name="Jahodarova E."/>
            <person name="Nykrynova M."/>
            <person name="Rychlik I."/>
        </authorList>
    </citation>
    <scope>NUCLEOTIDE SEQUENCE [LARGE SCALE GENOMIC DNA]</scope>
    <source>
        <strain evidence="4">ET39</strain>
    </source>
</reference>
<keyword evidence="4" id="KW-1185">Reference proteome</keyword>
<dbReference type="PROSITE" id="PS51372">
    <property type="entry name" value="PRD_2"/>
    <property type="match status" value="2"/>
</dbReference>
<protein>
    <submittedName>
        <fullName evidence="3">PRD domain-containing protein</fullName>
    </submittedName>
</protein>
<dbReference type="SUPFAM" id="SSF63520">
    <property type="entry name" value="PTS-regulatory domain, PRD"/>
    <property type="match status" value="2"/>
</dbReference>
<proteinExistence type="predicted"/>
<dbReference type="PANTHER" id="PTHR30185:SF15">
    <property type="entry name" value="CRYPTIC BETA-GLUCOSIDE BGL OPERON ANTITERMINATOR"/>
    <property type="match status" value="1"/>
</dbReference>
<dbReference type="InterPro" id="IPR036634">
    <property type="entry name" value="PRD_sf"/>
</dbReference>
<reference evidence="3 4" key="1">
    <citation type="submission" date="2023-06" db="EMBL/GenBank/DDBJ databases">
        <title>Identification and characterization of horizontal gene transfer across gut microbiota members of farm animals based on homology search.</title>
        <authorList>
            <person name="Schwarzerova J."/>
            <person name="Nykrynova M."/>
            <person name="Jureckova K."/>
            <person name="Cejkova D."/>
            <person name="Rychlik I."/>
        </authorList>
    </citation>
    <scope>NUCLEOTIDE SEQUENCE [LARGE SCALE GENOMIC DNA]</scope>
    <source>
        <strain evidence="3 4">ET39</strain>
    </source>
</reference>
<evidence type="ECO:0000313" key="3">
    <source>
        <dbReference type="EMBL" id="MDM8156425.1"/>
    </source>
</evidence>
<evidence type="ECO:0000256" key="1">
    <source>
        <dbReference type="ARBA" id="ARBA00022737"/>
    </source>
</evidence>
<dbReference type="SUPFAM" id="SSF50151">
    <property type="entry name" value="SacY-like RNA-binding domain"/>
    <property type="match status" value="1"/>
</dbReference>
<dbReference type="InterPro" id="IPR011608">
    <property type="entry name" value="PRD"/>
</dbReference>
<feature type="domain" description="PRD" evidence="2">
    <location>
        <begin position="171"/>
        <end position="276"/>
    </location>
</feature>
<accession>A0ABT7U9W7</accession>
<keyword evidence="1" id="KW-0677">Repeat</keyword>
<dbReference type="Pfam" id="PF03123">
    <property type="entry name" value="CAT_RBD"/>
    <property type="match status" value="1"/>
</dbReference>
<dbReference type="Gene3D" id="2.30.24.10">
    <property type="entry name" value="CAT RNA-binding domain"/>
    <property type="match status" value="1"/>
</dbReference>
<evidence type="ECO:0000259" key="2">
    <source>
        <dbReference type="PROSITE" id="PS51372"/>
    </source>
</evidence>
<comment type="caution">
    <text evidence="3">The sequence shown here is derived from an EMBL/GenBank/DDBJ whole genome shotgun (WGS) entry which is preliminary data.</text>
</comment>
<feature type="domain" description="PRD" evidence="2">
    <location>
        <begin position="64"/>
        <end position="168"/>
    </location>
</feature>
<sequence length="276" mass="31797">MKIHKILNNNVVVVMDAECEKVVMGRGLAFSARVGDEVRKDRIQKEFILSSQPDVNRTLQMLASIPIDYLQLADQILTKAQEELHLDGDALFLSLSDHIRGVVERARDGVLLNNPLLPEIRRFYAREFALGMRAVAAINQQFHVTLNEDEAAFIAMHLLISKDGCGGELLYQQTEMIAQIANEVAVFSQQTYDESSMNYYRFISHLRLLTQRLLAGKKDGEDWDDSLLQVVRQKYRSAYQCAVHIRKFVYQRFGQELTWEELLYLTIHIHRLNNSN</sequence>
<dbReference type="RefSeq" id="WP_289606895.1">
    <property type="nucleotide sequence ID" value="NZ_JAUDCG010000006.1"/>
</dbReference>
<dbReference type="EMBL" id="JAUDCG010000006">
    <property type="protein sequence ID" value="MDM8156425.1"/>
    <property type="molecule type" value="Genomic_DNA"/>
</dbReference>
<name>A0ABT7U9W7_9FIRM</name>
<dbReference type="InterPro" id="IPR004341">
    <property type="entry name" value="CAT_RNA-bd_dom"/>
</dbReference>
<evidence type="ECO:0000313" key="4">
    <source>
        <dbReference type="Proteomes" id="UP001529340"/>
    </source>
</evidence>
<dbReference type="PANTHER" id="PTHR30185">
    <property type="entry name" value="CRYPTIC BETA-GLUCOSIDE BGL OPERON ANTITERMINATOR"/>
    <property type="match status" value="1"/>
</dbReference>
<dbReference type="Pfam" id="PF00874">
    <property type="entry name" value="PRD"/>
    <property type="match status" value="2"/>
</dbReference>